<comment type="similarity">
    <text evidence="1">Belongs to the enoyl-CoA hydratase/isomerase family.</text>
</comment>
<sequence>MSAPVFEELEKGQQIGTRELRFSRADLIRYAAASGDHNPIHWNERFAREVGLDGVIAHGMLTMGSAVDLVSAWAGDPGAVVDYQSRFTKPVPVPDAASGAPDTPTARLVISGKIGALDLDERRVRVDLSVELLTEPAPEAGTNESQDETAEPVRTKVLAKSQALVQL</sequence>
<reference evidence="5" key="2">
    <citation type="submission" date="2015-12" db="EMBL/GenBank/DDBJ databases">
        <authorList>
            <person name="Nair G.R."/>
            <person name="Kaur G."/>
            <person name="Mayilraj S."/>
        </authorList>
    </citation>
    <scope>NUCLEOTIDE SEQUENCE [LARGE SCALE GENOMIC DNA]</scope>
    <source>
        <strain evidence="5">CD08_7</strain>
    </source>
</reference>
<dbReference type="GO" id="GO:0005835">
    <property type="term" value="C:fatty acid synthase complex"/>
    <property type="evidence" value="ECO:0007669"/>
    <property type="project" value="InterPro"/>
</dbReference>
<dbReference type="PANTHER" id="PTHR43841">
    <property type="entry name" value="3-HYDROXYACYL-THIOESTER DEHYDRATASE HTDX-RELATED"/>
    <property type="match status" value="1"/>
</dbReference>
<evidence type="ECO:0000256" key="1">
    <source>
        <dbReference type="ARBA" id="ARBA00005254"/>
    </source>
</evidence>
<evidence type="ECO:0000259" key="2">
    <source>
        <dbReference type="Pfam" id="PF01575"/>
    </source>
</evidence>
<dbReference type="GO" id="GO:0006633">
    <property type="term" value="P:fatty acid biosynthetic process"/>
    <property type="evidence" value="ECO:0007669"/>
    <property type="project" value="InterPro"/>
</dbReference>
<keyword evidence="5" id="KW-1185">Reference proteome</keyword>
<gene>
    <name evidence="3" type="ORF">AVL63_09525</name>
    <name evidence="4" type="ORF">HNR24_002509</name>
</gene>
<evidence type="ECO:0000313" key="3">
    <source>
        <dbReference type="EMBL" id="KUG60585.1"/>
    </source>
</evidence>
<dbReference type="InterPro" id="IPR002539">
    <property type="entry name" value="MaoC-like_dom"/>
</dbReference>
<dbReference type="EMBL" id="JACJIH010000001">
    <property type="protein sequence ID" value="MBA8922576.1"/>
    <property type="molecule type" value="Genomic_DNA"/>
</dbReference>
<dbReference type="GO" id="GO:0004312">
    <property type="term" value="F:fatty acid synthase activity"/>
    <property type="evidence" value="ECO:0007669"/>
    <property type="project" value="InterPro"/>
</dbReference>
<dbReference type="EMBL" id="LQBM01000001">
    <property type="protein sequence ID" value="KUG60585.1"/>
    <property type="molecule type" value="Genomic_DNA"/>
</dbReference>
<evidence type="ECO:0000313" key="5">
    <source>
        <dbReference type="Proteomes" id="UP000054023"/>
    </source>
</evidence>
<evidence type="ECO:0000313" key="6">
    <source>
        <dbReference type="Proteomes" id="UP000546252"/>
    </source>
</evidence>
<dbReference type="InterPro" id="IPR029069">
    <property type="entry name" value="HotDog_dom_sf"/>
</dbReference>
<accession>A0A0W8IKT7</accession>
<reference evidence="4 6" key="3">
    <citation type="submission" date="2020-08" db="EMBL/GenBank/DDBJ databases">
        <title>Sequencing the genomes of 1000 actinobacteria strains.</title>
        <authorList>
            <person name="Klenk H.-P."/>
        </authorList>
    </citation>
    <scope>NUCLEOTIDE SEQUENCE [LARGE SCALE GENOMIC DNA]</scope>
    <source>
        <strain evidence="4 6">DSM 19081</strain>
    </source>
</reference>
<dbReference type="Pfam" id="PF01575">
    <property type="entry name" value="MaoC_dehydratas"/>
    <property type="match status" value="1"/>
</dbReference>
<dbReference type="Proteomes" id="UP000054023">
    <property type="component" value="Unassembled WGS sequence"/>
</dbReference>
<dbReference type="RefSeq" id="WP_058887560.1">
    <property type="nucleotide sequence ID" value="NZ_BAAAKT010000001.1"/>
</dbReference>
<dbReference type="Gene3D" id="3.10.129.10">
    <property type="entry name" value="Hotdog Thioesterase"/>
    <property type="match status" value="1"/>
</dbReference>
<dbReference type="PRINTS" id="PR01483">
    <property type="entry name" value="FASYNTHASE"/>
</dbReference>
<name>A0A0W8IKT7_9MICC</name>
<dbReference type="STRING" id="317018.AVL63_09525"/>
<feature type="domain" description="MaoC-like" evidence="2">
    <location>
        <begin position="12"/>
        <end position="97"/>
    </location>
</feature>
<dbReference type="CDD" id="cd03453">
    <property type="entry name" value="SAV4209_like"/>
    <property type="match status" value="1"/>
</dbReference>
<proteinExistence type="inferred from homology"/>
<dbReference type="InterPro" id="IPR003965">
    <property type="entry name" value="Fatty_acid_synthase"/>
</dbReference>
<dbReference type="OrthoDB" id="9800237at2"/>
<comment type="caution">
    <text evidence="3">The sequence shown here is derived from an EMBL/GenBank/DDBJ whole genome shotgun (WGS) entry which is preliminary data.</text>
</comment>
<reference evidence="3" key="1">
    <citation type="submission" date="2015-12" db="EMBL/GenBank/DDBJ databases">
        <authorList>
            <person name="Shamseldin A."/>
            <person name="Moawad H."/>
            <person name="Abd El-Rahim W.M."/>
            <person name="Sadowsky M.J."/>
        </authorList>
    </citation>
    <scope>NUCLEOTIDE SEQUENCE [LARGE SCALE GENOMIC DNA]</scope>
    <source>
        <strain evidence="3">CD08_7</strain>
    </source>
</reference>
<dbReference type="SUPFAM" id="SSF54637">
    <property type="entry name" value="Thioesterase/thiol ester dehydrase-isomerase"/>
    <property type="match status" value="1"/>
</dbReference>
<dbReference type="AlphaFoldDB" id="A0A0W8IKT7"/>
<protein>
    <submittedName>
        <fullName evidence="3">Acyl dehydratase</fullName>
    </submittedName>
</protein>
<dbReference type="Proteomes" id="UP000546252">
    <property type="component" value="Unassembled WGS sequence"/>
</dbReference>
<evidence type="ECO:0000313" key="4">
    <source>
        <dbReference type="EMBL" id="MBA8922576.1"/>
    </source>
</evidence>
<dbReference type="PANTHER" id="PTHR43841:SF3">
    <property type="entry name" value="(3R)-HYDROXYACYL-ACP DEHYDRATASE SUBUNIT HADB"/>
    <property type="match status" value="1"/>
</dbReference>
<organism evidence="3 5">
    <name type="scientific">Nesterenkonia jeotgali</name>
    <dbReference type="NCBI Taxonomy" id="317018"/>
    <lineage>
        <taxon>Bacteria</taxon>
        <taxon>Bacillati</taxon>
        <taxon>Actinomycetota</taxon>
        <taxon>Actinomycetes</taxon>
        <taxon>Micrococcales</taxon>
        <taxon>Micrococcaceae</taxon>
        <taxon>Nesterenkonia</taxon>
    </lineage>
</organism>